<sequence length="738" mass="82967">MGLIIPIGIAKVLFHWLTFWGAFKALKVPKTRKKIPRMAFQRNDPLTIPRTPPTLKALTKVQKERRTQIKAMTQVCLVWVIWTRLKLLIDWVAWAIPFYDEIHLLSLIWMIVMGPTSAEFLFDHCIKRFASPYEQSFDAILGTMHDFLVIVIYLITCGPNYLVKEFGKWKARQFNKSLLSARAAAPPSRLPSRKLSQFHTKPNPSGSAPTNSHLESYTRAEKNSSLPNSSLPTTRTRYPSLGPTPWEIPKQPGPTTKAPQRKPTLSRKLSSSYKRSVSNSSLRSVLEHRNSYNLPKKNEVRNLENRLKSKPPLATAHLNTLKEPKPMIFGNAKMNLPAIQPNVTKQGSTKENQHFCLQENSNDPSELISPLVNSSQQDEEDLKAFFRDNSTELSKVYELSEDQIGNNSLIIHDNISEPADPTIGLPWSATSDCVASQSRKRTQRTDDEDFSETCDNPLETRREGSVQVVSPPSLGFRSSIGMPSSPVPDSNLLGAPPTKRQKVLSSPSDASSESSDEDADYDSMALDSLSSEQFVEPVHQDETVKCDMSTWYSAPNAAIPRPDQTLSPTKAPAPNVKRRLHNPDEPLPTHGQSLETVLKSLKGLESDPTLPSTNRAKKSSNLGPRISGYLQNISKQSPTNRRRENLEDSKKRLTSNQKINSTLNSKSDWKRRASSVSKGAIPGKLGEEKSVQARLKYQALNSSRTERQNHDQRDWCEDYREVILEGKLGMKNKFEVFI</sequence>
<feature type="transmembrane region" description="Helical" evidence="2">
    <location>
        <begin position="6"/>
        <end position="26"/>
    </location>
</feature>
<keyword evidence="2" id="KW-0812">Transmembrane</keyword>
<feature type="transmembrane region" description="Helical" evidence="2">
    <location>
        <begin position="143"/>
        <end position="163"/>
    </location>
</feature>
<feature type="region of interest" description="Disordered" evidence="1">
    <location>
        <begin position="185"/>
        <end position="292"/>
    </location>
</feature>
<feature type="compositionally biased region" description="Polar residues" evidence="1">
    <location>
        <begin position="223"/>
        <end position="237"/>
    </location>
</feature>
<feature type="region of interest" description="Disordered" evidence="1">
    <location>
        <begin position="431"/>
        <end position="521"/>
    </location>
</feature>
<feature type="region of interest" description="Disordered" evidence="1">
    <location>
        <begin position="555"/>
        <end position="591"/>
    </location>
</feature>
<feature type="compositionally biased region" description="Polar residues" evidence="1">
    <location>
        <begin position="194"/>
        <end position="215"/>
    </location>
</feature>
<feature type="compositionally biased region" description="Basic and acidic residues" evidence="1">
    <location>
        <begin position="641"/>
        <end position="651"/>
    </location>
</feature>
<dbReference type="EMBL" id="GL883102">
    <property type="protein sequence ID" value="EGG08031.1"/>
    <property type="molecule type" value="Genomic_DNA"/>
</dbReference>
<feature type="transmembrane region" description="Helical" evidence="2">
    <location>
        <begin position="102"/>
        <end position="122"/>
    </location>
</feature>
<reference evidence="4" key="1">
    <citation type="journal article" date="2011" name="Proc. Natl. Acad. Sci. U.S.A.">
        <title>Obligate biotrophy features unraveled by the genomic analysis of rust fungi.</title>
        <authorList>
            <person name="Duplessis S."/>
            <person name="Cuomo C.A."/>
            <person name="Lin Y.-C."/>
            <person name="Aerts A."/>
            <person name="Tisserant E."/>
            <person name="Veneault-Fourrey C."/>
            <person name="Joly D.L."/>
            <person name="Hacquard S."/>
            <person name="Amselem J."/>
            <person name="Cantarel B.L."/>
            <person name="Chiu R."/>
            <person name="Coutinho P.M."/>
            <person name="Feau N."/>
            <person name="Field M."/>
            <person name="Frey P."/>
            <person name="Gelhaye E."/>
            <person name="Goldberg J."/>
            <person name="Grabherr M.G."/>
            <person name="Kodira C.D."/>
            <person name="Kohler A."/>
            <person name="Kuees U."/>
            <person name="Lindquist E.A."/>
            <person name="Lucas S.M."/>
            <person name="Mago R."/>
            <person name="Mauceli E."/>
            <person name="Morin E."/>
            <person name="Murat C."/>
            <person name="Pangilinan J.L."/>
            <person name="Park R."/>
            <person name="Pearson M."/>
            <person name="Quesneville H."/>
            <person name="Rouhier N."/>
            <person name="Sakthikumar S."/>
            <person name="Salamov A.A."/>
            <person name="Schmutz J."/>
            <person name="Selles B."/>
            <person name="Shapiro H."/>
            <person name="Tanguay P."/>
            <person name="Tuskan G.A."/>
            <person name="Henrissat B."/>
            <person name="Van de Peer Y."/>
            <person name="Rouze P."/>
            <person name="Ellis J.G."/>
            <person name="Dodds P.N."/>
            <person name="Schein J.E."/>
            <person name="Zhong S."/>
            <person name="Hamelin R.C."/>
            <person name="Grigoriev I.V."/>
            <person name="Szabo L.J."/>
            <person name="Martin F."/>
        </authorList>
    </citation>
    <scope>NUCLEOTIDE SEQUENCE [LARGE SCALE GENOMIC DNA]</scope>
    <source>
        <strain evidence="4">98AG31 / pathotype 3-4-7</strain>
    </source>
</reference>
<keyword evidence="4" id="KW-1185">Reference proteome</keyword>
<name>F4RI25_MELLP</name>
<evidence type="ECO:0000313" key="3">
    <source>
        <dbReference type="EMBL" id="EGG08031.1"/>
    </source>
</evidence>
<organism evidence="4">
    <name type="scientific">Melampsora larici-populina (strain 98AG31 / pathotype 3-4-7)</name>
    <name type="common">Poplar leaf rust fungus</name>
    <dbReference type="NCBI Taxonomy" id="747676"/>
    <lineage>
        <taxon>Eukaryota</taxon>
        <taxon>Fungi</taxon>
        <taxon>Dikarya</taxon>
        <taxon>Basidiomycota</taxon>
        <taxon>Pucciniomycotina</taxon>
        <taxon>Pucciniomycetes</taxon>
        <taxon>Pucciniales</taxon>
        <taxon>Melampsoraceae</taxon>
        <taxon>Melampsora</taxon>
    </lineage>
</organism>
<dbReference type="OrthoDB" id="434647at2759"/>
<feature type="transmembrane region" description="Helical" evidence="2">
    <location>
        <begin position="75"/>
        <end position="96"/>
    </location>
</feature>
<feature type="compositionally biased region" description="Polar residues" evidence="1">
    <location>
        <begin position="609"/>
        <end position="622"/>
    </location>
</feature>
<dbReference type="VEuPathDB" id="FungiDB:MELLADRAFT_105415"/>
<feature type="compositionally biased region" description="Polar residues" evidence="1">
    <location>
        <begin position="629"/>
        <end position="639"/>
    </location>
</feature>
<protein>
    <submittedName>
        <fullName evidence="3">Uncharacterized protein</fullName>
    </submittedName>
</protein>
<dbReference type="HOGENOM" id="CLU_376008_0_0_1"/>
<dbReference type="InParanoid" id="F4RI25"/>
<evidence type="ECO:0000313" key="4">
    <source>
        <dbReference type="Proteomes" id="UP000001072"/>
    </source>
</evidence>
<keyword evidence="2" id="KW-0472">Membrane</keyword>
<dbReference type="GeneID" id="18922594"/>
<evidence type="ECO:0000256" key="2">
    <source>
        <dbReference type="SAM" id="Phobius"/>
    </source>
</evidence>
<dbReference type="RefSeq" id="XP_007408796.1">
    <property type="nucleotide sequence ID" value="XM_007408734.1"/>
</dbReference>
<proteinExistence type="predicted"/>
<feature type="region of interest" description="Disordered" evidence="1">
    <location>
        <begin position="604"/>
        <end position="685"/>
    </location>
</feature>
<feature type="compositionally biased region" description="Low complexity" evidence="1">
    <location>
        <begin position="266"/>
        <end position="284"/>
    </location>
</feature>
<dbReference type="AlphaFoldDB" id="F4RI25"/>
<keyword evidence="2" id="KW-1133">Transmembrane helix</keyword>
<dbReference type="Proteomes" id="UP000001072">
    <property type="component" value="Unassembled WGS sequence"/>
</dbReference>
<feature type="compositionally biased region" description="Polar residues" evidence="1">
    <location>
        <begin position="654"/>
        <end position="666"/>
    </location>
</feature>
<accession>F4RI25</accession>
<evidence type="ECO:0000256" key="1">
    <source>
        <dbReference type="SAM" id="MobiDB-lite"/>
    </source>
</evidence>
<dbReference type="eggNOG" id="ENOG502SE1U">
    <property type="taxonomic scope" value="Eukaryota"/>
</dbReference>
<gene>
    <name evidence="3" type="ORF">MELLADRAFT_105415</name>
</gene>
<dbReference type="KEGG" id="mlr:MELLADRAFT_105415"/>